<evidence type="ECO:0000313" key="4">
    <source>
        <dbReference type="Proteomes" id="UP000533905"/>
    </source>
</evidence>
<accession>A0A7Y2K021</accession>
<dbReference type="AlphaFoldDB" id="A0A7Y2K021"/>
<dbReference type="Proteomes" id="UP000533905">
    <property type="component" value="Unassembled WGS sequence"/>
</dbReference>
<proteinExistence type="predicted"/>
<dbReference type="RefSeq" id="WP_171084906.1">
    <property type="nucleotide sequence ID" value="NZ_JABAIV010000004.1"/>
</dbReference>
<evidence type="ECO:0000259" key="2">
    <source>
        <dbReference type="SMART" id="SM00528"/>
    </source>
</evidence>
<dbReference type="InterPro" id="IPR037150">
    <property type="entry name" value="H-NS_C_dom_sf"/>
</dbReference>
<dbReference type="EMBL" id="JABAIV010000004">
    <property type="protein sequence ID" value="NNG23843.1"/>
    <property type="molecule type" value="Genomic_DNA"/>
</dbReference>
<name>A0A7Y2K021_9BURK</name>
<dbReference type="SUPFAM" id="SSF81273">
    <property type="entry name" value="H-NS histone-like proteins"/>
    <property type="match status" value="1"/>
</dbReference>
<dbReference type="Gene3D" id="4.10.430.10">
    <property type="entry name" value="Histone-like protein H-NS, C-terminal domain"/>
    <property type="match status" value="1"/>
</dbReference>
<dbReference type="GO" id="GO:0003677">
    <property type="term" value="F:DNA binding"/>
    <property type="evidence" value="ECO:0007669"/>
    <property type="project" value="InterPro"/>
</dbReference>
<organism evidence="3 4">
    <name type="scientific">Telluria aromaticivorans</name>
    <dbReference type="NCBI Taxonomy" id="2725995"/>
    <lineage>
        <taxon>Bacteria</taxon>
        <taxon>Pseudomonadati</taxon>
        <taxon>Pseudomonadota</taxon>
        <taxon>Betaproteobacteria</taxon>
        <taxon>Burkholderiales</taxon>
        <taxon>Oxalobacteraceae</taxon>
        <taxon>Telluria group</taxon>
        <taxon>Telluria</taxon>
    </lineage>
</organism>
<feature type="region of interest" description="Disordered" evidence="1">
    <location>
        <begin position="63"/>
        <end position="86"/>
    </location>
</feature>
<evidence type="ECO:0000256" key="1">
    <source>
        <dbReference type="SAM" id="MobiDB-lite"/>
    </source>
</evidence>
<keyword evidence="4" id="KW-1185">Reference proteome</keyword>
<feature type="domain" description="DNA-binding protein H-NS-like C-terminal" evidence="2">
    <location>
        <begin position="60"/>
        <end position="105"/>
    </location>
</feature>
<gene>
    <name evidence="3" type="ORF">HGB41_12650</name>
</gene>
<dbReference type="SMART" id="SM00528">
    <property type="entry name" value="HNS"/>
    <property type="match status" value="1"/>
</dbReference>
<sequence length="105" mass="11944">MHDLSKYSLAQLRALEVQVIDELKTQHFLSISKAREQILHIARNAGLSEMQLRAIKVPKMPKQGTAQVKYRNPEDPNQQWSGRGRQPAWVKAWVASGKPLEDAKT</sequence>
<comment type="caution">
    <text evidence="3">The sequence shown here is derived from an EMBL/GenBank/DDBJ whole genome shotgun (WGS) entry which is preliminary data.</text>
</comment>
<dbReference type="InterPro" id="IPR027444">
    <property type="entry name" value="H-NS_C_dom"/>
</dbReference>
<dbReference type="Pfam" id="PF00816">
    <property type="entry name" value="Histone_HNS"/>
    <property type="match status" value="1"/>
</dbReference>
<reference evidence="3 4" key="1">
    <citation type="submission" date="2020-04" db="EMBL/GenBank/DDBJ databases">
        <title>Massilia sp. nov., a cold adapted bacteria isolated from Arctic soil.</title>
        <authorList>
            <person name="Son J."/>
            <person name="Ka J.-O."/>
        </authorList>
    </citation>
    <scope>NUCLEOTIDE SEQUENCE [LARGE SCALE GENOMIC DNA]</scope>
    <source>
        <strain evidence="3 4">ML15P13</strain>
    </source>
</reference>
<protein>
    <submittedName>
        <fullName evidence="3">H-NS histone family protein</fullName>
    </submittedName>
</protein>
<evidence type="ECO:0000313" key="3">
    <source>
        <dbReference type="EMBL" id="NNG23843.1"/>
    </source>
</evidence>